<reference evidence="1" key="1">
    <citation type="submission" date="2021-05" db="EMBL/GenBank/DDBJ databases">
        <authorList>
            <person name="Alioto T."/>
            <person name="Alioto T."/>
            <person name="Gomez Garrido J."/>
        </authorList>
    </citation>
    <scope>NUCLEOTIDE SEQUENCE</scope>
</reference>
<dbReference type="EMBL" id="HBUF01078043">
    <property type="protein sequence ID" value="CAG6631817.1"/>
    <property type="molecule type" value="Transcribed_RNA"/>
</dbReference>
<proteinExistence type="predicted"/>
<organism evidence="1">
    <name type="scientific">Cacopsylla melanoneura</name>
    <dbReference type="NCBI Taxonomy" id="428564"/>
    <lineage>
        <taxon>Eukaryota</taxon>
        <taxon>Metazoa</taxon>
        <taxon>Ecdysozoa</taxon>
        <taxon>Arthropoda</taxon>
        <taxon>Hexapoda</taxon>
        <taxon>Insecta</taxon>
        <taxon>Pterygota</taxon>
        <taxon>Neoptera</taxon>
        <taxon>Paraneoptera</taxon>
        <taxon>Hemiptera</taxon>
        <taxon>Sternorrhyncha</taxon>
        <taxon>Psylloidea</taxon>
        <taxon>Psyllidae</taxon>
        <taxon>Psyllinae</taxon>
        <taxon>Cacopsylla</taxon>
    </lineage>
</organism>
<evidence type="ECO:0000313" key="1">
    <source>
        <dbReference type="EMBL" id="CAG6631814.1"/>
    </source>
</evidence>
<sequence>MAVLQAPPQIVMAALQSPPRIVMAALQSPPRIVIAALQSPPRVVLALLHSLTLLPIAGIKTEPHAPTLPQSSEEQFPPRGECFENVREKQMSVGVAQYQPQ</sequence>
<protein>
    <submittedName>
        <fullName evidence="1">Uncharacterized protein</fullName>
    </submittedName>
</protein>
<dbReference type="EMBL" id="HBUF01078041">
    <property type="protein sequence ID" value="CAG6631814.1"/>
    <property type="molecule type" value="Transcribed_RNA"/>
</dbReference>
<accession>A0A8D8QHZ1</accession>
<name>A0A8D8QHZ1_9HEMI</name>
<dbReference type="AlphaFoldDB" id="A0A8D8QHZ1"/>